<name>A0ABU0XAF8_9PSEU</name>
<proteinExistence type="predicted"/>
<dbReference type="EMBL" id="NSDM01000030">
    <property type="protein sequence ID" value="MDQ2589117.1"/>
    <property type="molecule type" value="Genomic_DNA"/>
</dbReference>
<gene>
    <name evidence="1" type="ORF">CKY47_35310</name>
</gene>
<accession>A0ABU0XAF8</accession>
<keyword evidence="2" id="KW-1185">Reference proteome</keyword>
<reference evidence="1 2" key="1">
    <citation type="submission" date="2017-06" db="EMBL/GenBank/DDBJ databases">
        <title>Cultured bacterium strain Saccharothrix yanglingensis Hhs.015.</title>
        <authorList>
            <person name="Xia Y."/>
        </authorList>
    </citation>
    <scope>NUCLEOTIDE SEQUENCE [LARGE SCALE GENOMIC DNA]</scope>
    <source>
        <strain evidence="1 2">Hhs.015</strain>
    </source>
</reference>
<comment type="caution">
    <text evidence="1">The sequence shown here is derived from an EMBL/GenBank/DDBJ whole genome shotgun (WGS) entry which is preliminary data.</text>
</comment>
<organism evidence="1 2">
    <name type="scientific">Saccharothrix yanglingensis</name>
    <dbReference type="NCBI Taxonomy" id="659496"/>
    <lineage>
        <taxon>Bacteria</taxon>
        <taxon>Bacillati</taxon>
        <taxon>Actinomycetota</taxon>
        <taxon>Actinomycetes</taxon>
        <taxon>Pseudonocardiales</taxon>
        <taxon>Pseudonocardiaceae</taxon>
        <taxon>Saccharothrix</taxon>
    </lineage>
</organism>
<sequence>MLTLAREGRLVMGEEADEVIASLERTLEQLRLREQGLKVWDDPSLRWIGERYPAVGRFVVDSAFSEQVSPGLLAQALRELPKYVEAFRIARRGGPAEDR</sequence>
<dbReference type="Proteomes" id="UP001225605">
    <property type="component" value="Unassembled WGS sequence"/>
</dbReference>
<evidence type="ECO:0000313" key="2">
    <source>
        <dbReference type="Proteomes" id="UP001225605"/>
    </source>
</evidence>
<protein>
    <submittedName>
        <fullName evidence="1">Uncharacterized protein</fullName>
    </submittedName>
</protein>
<evidence type="ECO:0000313" key="1">
    <source>
        <dbReference type="EMBL" id="MDQ2589117.1"/>
    </source>
</evidence>